<dbReference type="AlphaFoldDB" id="A0A564YD90"/>
<evidence type="ECO:0000313" key="1">
    <source>
        <dbReference type="EMBL" id="VUZ44504.1"/>
    </source>
</evidence>
<evidence type="ECO:0000313" key="2">
    <source>
        <dbReference type="Proteomes" id="UP000321570"/>
    </source>
</evidence>
<protein>
    <submittedName>
        <fullName evidence="1">Uncharacterized protein</fullName>
    </submittedName>
</protein>
<gene>
    <name evidence="1" type="ORF">WMSIL1_LOCUS4702</name>
</gene>
<accession>A0A564YD90</accession>
<dbReference type="EMBL" id="CABIJS010000124">
    <property type="protein sequence ID" value="VUZ44504.1"/>
    <property type="molecule type" value="Genomic_DNA"/>
</dbReference>
<organism evidence="1 2">
    <name type="scientific">Hymenolepis diminuta</name>
    <name type="common">Rat tapeworm</name>
    <dbReference type="NCBI Taxonomy" id="6216"/>
    <lineage>
        <taxon>Eukaryota</taxon>
        <taxon>Metazoa</taxon>
        <taxon>Spiralia</taxon>
        <taxon>Lophotrochozoa</taxon>
        <taxon>Platyhelminthes</taxon>
        <taxon>Cestoda</taxon>
        <taxon>Eucestoda</taxon>
        <taxon>Cyclophyllidea</taxon>
        <taxon>Hymenolepididae</taxon>
        <taxon>Hymenolepis</taxon>
    </lineage>
</organism>
<keyword evidence="2" id="KW-1185">Reference proteome</keyword>
<name>A0A564YD90_HYMDI</name>
<dbReference type="Proteomes" id="UP000321570">
    <property type="component" value="Unassembled WGS sequence"/>
</dbReference>
<proteinExistence type="predicted"/>
<reference evidence="1 2" key="1">
    <citation type="submission" date="2019-07" db="EMBL/GenBank/DDBJ databases">
        <authorList>
            <person name="Jastrzebski P J."/>
            <person name="Paukszto L."/>
            <person name="Jastrzebski P J."/>
        </authorList>
    </citation>
    <scope>NUCLEOTIDE SEQUENCE [LARGE SCALE GENOMIC DNA]</scope>
    <source>
        <strain evidence="1 2">WMS-il1</strain>
    </source>
</reference>
<sequence length="58" mass="6424">MTRQKLADGTNSNCGQATNVRKEVKEKEIGYKGQLNPLKPCMSGSLRKAEVARRSEDT</sequence>